<dbReference type="PROSITE" id="PS50005">
    <property type="entry name" value="TPR"/>
    <property type="match status" value="3"/>
</dbReference>
<evidence type="ECO:0000313" key="2">
    <source>
        <dbReference type="EMBL" id="HCO26132.1"/>
    </source>
</evidence>
<dbReference type="PANTHER" id="PTHR12558:SF13">
    <property type="entry name" value="CELL DIVISION CYCLE PROTEIN 27 HOMOLOG"/>
    <property type="match status" value="1"/>
</dbReference>
<evidence type="ECO:0000313" key="3">
    <source>
        <dbReference type="Proteomes" id="UP000263642"/>
    </source>
</evidence>
<comment type="caution">
    <text evidence="2">The sequence shown here is derived from an EMBL/GenBank/DDBJ whole genome shotgun (WGS) entry which is preliminary data.</text>
</comment>
<feature type="repeat" description="TPR" evidence="1">
    <location>
        <begin position="60"/>
        <end position="93"/>
    </location>
</feature>
<feature type="repeat" description="TPR" evidence="1">
    <location>
        <begin position="413"/>
        <end position="446"/>
    </location>
</feature>
<feature type="repeat" description="TPR" evidence="1">
    <location>
        <begin position="322"/>
        <end position="355"/>
    </location>
</feature>
<name>A0A3D3RDF5_9PLAN</name>
<protein>
    <recommendedName>
        <fullName evidence="4">Tetratricopeptide repeat protein</fullName>
    </recommendedName>
</protein>
<sequence length="462" mass="52815">MILFIRLLMVLLAVELGYCGYLIADRMARPLPVLPAAENIDSRLMTDFQELARQAETGSSKEWVRLGQAFLGQGFYSYAENCFQQARQMDPHDVLAQASYAFCLDRTGRMQASTREYEKLETFSGTADEPFTSRRHYLYAMGRNYLREENAEKAEEIFRLNKGFQPADYQLAKLLVRSGRVEEALPYIERNLAATPNSLIFNQLQAQAFESLGRLAEAKQARDKVEHALALVELHFNTALLRPYSKRHGIQKEVEAFNQLLGRNDMDHVAQKLDELLKLLNARLPQYQATLISMLEVEYQRKNPQLILQLIQKLKANGVVNAETMQFEAGAYMLAGDMEQAVPLLEKMLEMTPTIEVHQTLAEYYGYQNNPEKRDYHQAKKVLLLAMINFRNNRLKSAGEAVERSLELNPQDPQAWFYNAEIKRLLGDEAAAIAAYQKCLKLNPNHGRAIRELELLNKSSSP</sequence>
<organism evidence="2 3">
    <name type="scientific">Gimesia maris</name>
    <dbReference type="NCBI Taxonomy" id="122"/>
    <lineage>
        <taxon>Bacteria</taxon>
        <taxon>Pseudomonadati</taxon>
        <taxon>Planctomycetota</taxon>
        <taxon>Planctomycetia</taxon>
        <taxon>Planctomycetales</taxon>
        <taxon>Planctomycetaceae</taxon>
        <taxon>Gimesia</taxon>
    </lineage>
</organism>
<dbReference type="InterPro" id="IPR011990">
    <property type="entry name" value="TPR-like_helical_dom_sf"/>
</dbReference>
<dbReference type="Gene3D" id="1.25.40.10">
    <property type="entry name" value="Tetratricopeptide repeat domain"/>
    <property type="match status" value="4"/>
</dbReference>
<dbReference type="Pfam" id="PF13432">
    <property type="entry name" value="TPR_16"/>
    <property type="match status" value="3"/>
</dbReference>
<reference evidence="2 3" key="1">
    <citation type="journal article" date="2018" name="Nat. Biotechnol.">
        <title>A standardized bacterial taxonomy based on genome phylogeny substantially revises the tree of life.</title>
        <authorList>
            <person name="Parks D.H."/>
            <person name="Chuvochina M."/>
            <person name="Waite D.W."/>
            <person name="Rinke C."/>
            <person name="Skarshewski A."/>
            <person name="Chaumeil P.A."/>
            <person name="Hugenholtz P."/>
        </authorList>
    </citation>
    <scope>NUCLEOTIDE SEQUENCE [LARGE SCALE GENOMIC DNA]</scope>
    <source>
        <strain evidence="2">UBA9375</strain>
    </source>
</reference>
<dbReference type="InterPro" id="IPR019734">
    <property type="entry name" value="TPR_rpt"/>
</dbReference>
<evidence type="ECO:0008006" key="4">
    <source>
        <dbReference type="Google" id="ProtNLM"/>
    </source>
</evidence>
<dbReference type="AlphaFoldDB" id="A0A3D3RDF5"/>
<proteinExistence type="predicted"/>
<gene>
    <name evidence="2" type="ORF">DIT97_25055</name>
</gene>
<dbReference type="Proteomes" id="UP000263642">
    <property type="component" value="Unassembled WGS sequence"/>
</dbReference>
<dbReference type="EMBL" id="DQAY01000150">
    <property type="protein sequence ID" value="HCO26132.1"/>
    <property type="molecule type" value="Genomic_DNA"/>
</dbReference>
<dbReference type="PANTHER" id="PTHR12558">
    <property type="entry name" value="CELL DIVISION CYCLE 16,23,27"/>
    <property type="match status" value="1"/>
</dbReference>
<evidence type="ECO:0000256" key="1">
    <source>
        <dbReference type="PROSITE-ProRule" id="PRU00339"/>
    </source>
</evidence>
<keyword evidence="1" id="KW-0802">TPR repeat</keyword>
<dbReference type="SUPFAM" id="SSF48452">
    <property type="entry name" value="TPR-like"/>
    <property type="match status" value="2"/>
</dbReference>
<accession>A0A3D3RDF5</accession>
<dbReference type="SMART" id="SM00028">
    <property type="entry name" value="TPR"/>
    <property type="match status" value="4"/>
</dbReference>